<accession>A0ACC0RW53</accession>
<evidence type="ECO:0000313" key="2">
    <source>
        <dbReference type="Proteomes" id="UP000006729"/>
    </source>
</evidence>
<protein>
    <submittedName>
        <fullName evidence="1">Uncharacterized protein</fullName>
    </submittedName>
</protein>
<keyword evidence="2" id="KW-1185">Reference proteome</keyword>
<reference evidence="1 2" key="1">
    <citation type="journal article" date="2006" name="Science">
        <title>The genome of black cottonwood, Populus trichocarpa (Torr. &amp; Gray).</title>
        <authorList>
            <person name="Tuskan G.A."/>
            <person name="Difazio S."/>
            <person name="Jansson S."/>
            <person name="Bohlmann J."/>
            <person name="Grigoriev I."/>
            <person name="Hellsten U."/>
            <person name="Putnam N."/>
            <person name="Ralph S."/>
            <person name="Rombauts S."/>
            <person name="Salamov A."/>
            <person name="Schein J."/>
            <person name="Sterck L."/>
            <person name="Aerts A."/>
            <person name="Bhalerao R.R."/>
            <person name="Bhalerao R.P."/>
            <person name="Blaudez D."/>
            <person name="Boerjan W."/>
            <person name="Brun A."/>
            <person name="Brunner A."/>
            <person name="Busov V."/>
            <person name="Campbell M."/>
            <person name="Carlson J."/>
            <person name="Chalot M."/>
            <person name="Chapman J."/>
            <person name="Chen G.L."/>
            <person name="Cooper D."/>
            <person name="Coutinho P.M."/>
            <person name="Couturier J."/>
            <person name="Covert S."/>
            <person name="Cronk Q."/>
            <person name="Cunningham R."/>
            <person name="Davis J."/>
            <person name="Degroeve S."/>
            <person name="Dejardin A."/>
            <person name="Depamphilis C."/>
            <person name="Detter J."/>
            <person name="Dirks B."/>
            <person name="Dubchak I."/>
            <person name="Duplessis S."/>
            <person name="Ehlting J."/>
            <person name="Ellis B."/>
            <person name="Gendler K."/>
            <person name="Goodstein D."/>
            <person name="Gribskov M."/>
            <person name="Grimwood J."/>
            <person name="Groover A."/>
            <person name="Gunter L."/>
            <person name="Hamberger B."/>
            <person name="Heinze B."/>
            <person name="Helariutta Y."/>
            <person name="Henrissat B."/>
            <person name="Holligan D."/>
            <person name="Holt R."/>
            <person name="Huang W."/>
            <person name="Islam-Faridi N."/>
            <person name="Jones S."/>
            <person name="Jones-Rhoades M."/>
            <person name="Jorgensen R."/>
            <person name="Joshi C."/>
            <person name="Kangasjarvi J."/>
            <person name="Karlsson J."/>
            <person name="Kelleher C."/>
            <person name="Kirkpatrick R."/>
            <person name="Kirst M."/>
            <person name="Kohler A."/>
            <person name="Kalluri U."/>
            <person name="Larimer F."/>
            <person name="Leebens-Mack J."/>
            <person name="Leple J.C."/>
            <person name="Locascio P."/>
            <person name="Lou Y."/>
            <person name="Lucas S."/>
            <person name="Martin F."/>
            <person name="Montanini B."/>
            <person name="Napoli C."/>
            <person name="Nelson D.R."/>
            <person name="Nelson C."/>
            <person name="Nieminen K."/>
            <person name="Nilsson O."/>
            <person name="Pereda V."/>
            <person name="Peter G."/>
            <person name="Philippe R."/>
            <person name="Pilate G."/>
            <person name="Poliakov A."/>
            <person name="Razumovskaya J."/>
            <person name="Richardson P."/>
            <person name="Rinaldi C."/>
            <person name="Ritland K."/>
            <person name="Rouze P."/>
            <person name="Ryaboy D."/>
            <person name="Schmutz J."/>
            <person name="Schrader J."/>
            <person name="Segerman B."/>
            <person name="Shin H."/>
            <person name="Siddiqui A."/>
            <person name="Sterky F."/>
            <person name="Terry A."/>
            <person name="Tsai C.J."/>
            <person name="Uberbacher E."/>
            <person name="Unneberg P."/>
            <person name="Vahala J."/>
            <person name="Wall K."/>
            <person name="Wessler S."/>
            <person name="Yang G."/>
            <person name="Yin T."/>
            <person name="Douglas C."/>
            <person name="Marra M."/>
            <person name="Sandberg G."/>
            <person name="Van de Peer Y."/>
            <person name="Rokhsar D."/>
        </authorList>
    </citation>
    <scope>NUCLEOTIDE SEQUENCE [LARGE SCALE GENOMIC DNA]</scope>
    <source>
        <strain evidence="2">cv. Nisqually</strain>
    </source>
</reference>
<organism evidence="1 2">
    <name type="scientific">Populus trichocarpa</name>
    <name type="common">Western balsam poplar</name>
    <name type="synonym">Populus balsamifera subsp. trichocarpa</name>
    <dbReference type="NCBI Taxonomy" id="3694"/>
    <lineage>
        <taxon>Eukaryota</taxon>
        <taxon>Viridiplantae</taxon>
        <taxon>Streptophyta</taxon>
        <taxon>Embryophyta</taxon>
        <taxon>Tracheophyta</taxon>
        <taxon>Spermatophyta</taxon>
        <taxon>Magnoliopsida</taxon>
        <taxon>eudicotyledons</taxon>
        <taxon>Gunneridae</taxon>
        <taxon>Pentapetalae</taxon>
        <taxon>rosids</taxon>
        <taxon>fabids</taxon>
        <taxon>Malpighiales</taxon>
        <taxon>Salicaceae</taxon>
        <taxon>Saliceae</taxon>
        <taxon>Populus</taxon>
    </lineage>
</organism>
<evidence type="ECO:0000313" key="1">
    <source>
        <dbReference type="EMBL" id="KAI9381368.1"/>
    </source>
</evidence>
<dbReference type="EMBL" id="CM009304">
    <property type="protein sequence ID" value="KAI9381368.1"/>
    <property type="molecule type" value="Genomic_DNA"/>
</dbReference>
<gene>
    <name evidence="1" type="ORF">POPTR_015G098650v4</name>
</gene>
<dbReference type="Proteomes" id="UP000006729">
    <property type="component" value="Chromosome 15"/>
</dbReference>
<sequence>MFPIRVELSRYQREQGTAWEFLGMSSMQSFYSIDKLTARSFNAHLGLPYEMSHFC</sequence>
<comment type="caution">
    <text evidence="1">The sequence shown here is derived from an EMBL/GenBank/DDBJ whole genome shotgun (WGS) entry which is preliminary data.</text>
</comment>
<proteinExistence type="predicted"/>
<name>A0ACC0RW53_POPTR</name>